<feature type="compositionally biased region" description="Basic residues" evidence="1">
    <location>
        <begin position="66"/>
        <end position="86"/>
    </location>
</feature>
<proteinExistence type="predicted"/>
<feature type="compositionally biased region" description="Gly residues" evidence="1">
    <location>
        <begin position="11"/>
        <end position="21"/>
    </location>
</feature>
<protein>
    <submittedName>
        <fullName evidence="2">Negative regulator of beta-lactamase expression</fullName>
    </submittedName>
</protein>
<feature type="compositionally biased region" description="Basic and acidic residues" evidence="1">
    <location>
        <begin position="201"/>
        <end position="214"/>
    </location>
</feature>
<organism evidence="2">
    <name type="scientific">uncultured Gemmatimonadota bacterium</name>
    <dbReference type="NCBI Taxonomy" id="203437"/>
    <lineage>
        <taxon>Bacteria</taxon>
        <taxon>Pseudomonadati</taxon>
        <taxon>Gemmatimonadota</taxon>
        <taxon>environmental samples</taxon>
    </lineage>
</organism>
<feature type="region of interest" description="Disordered" evidence="1">
    <location>
        <begin position="201"/>
        <end position="221"/>
    </location>
</feature>
<dbReference type="AlphaFoldDB" id="A0A6J4LA32"/>
<feature type="non-terminal residue" evidence="2">
    <location>
        <position position="1"/>
    </location>
</feature>
<dbReference type="EMBL" id="CADCTW010000104">
    <property type="protein sequence ID" value="CAA9326376.1"/>
    <property type="molecule type" value="Genomic_DNA"/>
</dbReference>
<evidence type="ECO:0000256" key="1">
    <source>
        <dbReference type="SAM" id="MobiDB-lite"/>
    </source>
</evidence>
<reference evidence="2" key="1">
    <citation type="submission" date="2020-02" db="EMBL/GenBank/DDBJ databases">
        <authorList>
            <person name="Meier V. D."/>
        </authorList>
    </citation>
    <scope>NUCLEOTIDE SEQUENCE</scope>
    <source>
        <strain evidence="2">AVDCRST_MAG68</strain>
    </source>
</reference>
<gene>
    <name evidence="2" type="ORF">AVDCRST_MAG68-2188</name>
</gene>
<name>A0A6J4LA32_9BACT</name>
<feature type="region of interest" description="Disordered" evidence="1">
    <location>
        <begin position="1"/>
        <end position="98"/>
    </location>
</feature>
<feature type="non-terminal residue" evidence="2">
    <location>
        <position position="421"/>
    </location>
</feature>
<evidence type="ECO:0000313" key="2">
    <source>
        <dbReference type="EMBL" id="CAA9326376.1"/>
    </source>
</evidence>
<accession>A0A6J4LA32</accession>
<sequence>EENCAHRACGGAPGAGRLPGRGGRRPPRGGGGDGQRDRGPGEGAGAQGVRYGRGWAGGDRLPGGQRARHLRRRHRPGAGGGHRRHAAGGPPAAGAPRAVAALQRRFHLERHQGGDRGARGVLAHQPVGGAHADREAGARNQLRAVQRAVPSHRRLLRERVQLLQRLLQRGVRDLHRQRQRQQAAHHARVWARAGLPARAEAVRPRQLHPDDRRQPVPGPVRHGVRMGGAGRVRSRFHHALQLAGVRPAPLHGPERRRGVRILVPYGPFRRRRGRLAEAVPRRLHHRGQQQREQRRLRGQVRGLGQLERGDERRLLRHRLQLRGHAGDLGPGDLLVLPAVRGHEDDRRVVGGRDQPLHHGPVHRVQRVGRRGGPCGGEPAGQRGQVGGAGYVELLGGVEQGAALALDHHRLRGDRRRHPRAV</sequence>
<feature type="compositionally biased region" description="Low complexity" evidence="1">
    <location>
        <begin position="87"/>
        <end position="98"/>
    </location>
</feature>